<keyword evidence="9 11" id="KW-0472">Membrane</keyword>
<name>A0AAE0NTL6_9PEZI</name>
<dbReference type="AlphaFoldDB" id="A0AAE0NTL6"/>
<dbReference type="EMBL" id="JAULSW010000003">
    <property type="protein sequence ID" value="KAK3387498.1"/>
    <property type="molecule type" value="Genomic_DNA"/>
</dbReference>
<dbReference type="InterPro" id="IPR036636">
    <property type="entry name" value="COX7C/Cox8_sf"/>
</dbReference>
<evidence type="ECO:0000256" key="8">
    <source>
        <dbReference type="ARBA" id="ARBA00023128"/>
    </source>
</evidence>
<comment type="function">
    <text evidence="11">Component of the cytochrome c oxidase, the last enzyme in the mitochondrial electron transport chain which drives oxidative phosphorylation. The respiratory chain contains 3 multisubunit complexes succinate dehydrogenase (complex II, CII), ubiquinol-cytochrome c oxidoreductase (cytochrome b-c1 complex, complex III, CIII) and cytochrome c oxidase (complex IV, CIV), that cooperate to transfer electrons derived from NADH and succinate to molecular oxygen, creating an electrochemical gradient over the inner membrane that drives transmembrane transport and the ATP synthase. Cytochrome c oxidase is the component of the respiratory chain that catalyzes the reduction of oxygen to water. Electrons originating from reduced cytochrome c in the intermembrane space (IMS) are transferred via the dinuclear copper A center (CU(A)) of subunit 2 and heme A of subunit 1 to the active site in subunit 1, a binuclear center (BNC) formed by heme A3 and copper B (CU(B)). The BNC reduces molecular oxygen to 2 water molecules using 4 electrons from cytochrome c in the IMS and 4 protons from the mitochondrial matrix.</text>
</comment>
<dbReference type="FunFam" id="4.10.49.10:FF:000001">
    <property type="entry name" value="Cytochrome c oxidase subunit 7C"/>
    <property type="match status" value="1"/>
</dbReference>
<evidence type="ECO:0000313" key="13">
    <source>
        <dbReference type="Proteomes" id="UP001285441"/>
    </source>
</evidence>
<keyword evidence="4 11" id="KW-0812">Transmembrane</keyword>
<comment type="caution">
    <text evidence="12">The sequence shown here is derived from an EMBL/GenBank/DDBJ whole genome shotgun (WGS) entry which is preliminary data.</text>
</comment>
<evidence type="ECO:0000256" key="1">
    <source>
        <dbReference type="ARBA" id="ARBA00004434"/>
    </source>
</evidence>
<evidence type="ECO:0000256" key="3">
    <source>
        <dbReference type="ARBA" id="ARBA00010514"/>
    </source>
</evidence>
<evidence type="ECO:0000256" key="7">
    <source>
        <dbReference type="ARBA" id="ARBA00022989"/>
    </source>
</evidence>
<keyword evidence="8 11" id="KW-0496">Mitochondrion</keyword>
<evidence type="ECO:0000256" key="11">
    <source>
        <dbReference type="RuleBase" id="RU368123"/>
    </source>
</evidence>
<comment type="pathway">
    <text evidence="2 11">Energy metabolism; oxidative phosphorylation.</text>
</comment>
<dbReference type="PANTHER" id="PTHR13313">
    <property type="entry name" value="CYTOCHROME C OXIDASE SUBUNIT VIIC"/>
    <property type="match status" value="1"/>
</dbReference>
<dbReference type="PANTHER" id="PTHR13313:SF0">
    <property type="entry name" value="CYTOCHROME C OXIDASE SUBUNIT 7C, MITOCHONDRIAL"/>
    <property type="match status" value="1"/>
</dbReference>
<accession>A0AAE0NTL6</accession>
<reference evidence="12" key="2">
    <citation type="submission" date="2023-06" db="EMBL/GenBank/DDBJ databases">
        <authorList>
            <consortium name="Lawrence Berkeley National Laboratory"/>
            <person name="Haridas S."/>
            <person name="Hensen N."/>
            <person name="Bonometti L."/>
            <person name="Westerberg I."/>
            <person name="Brannstrom I.O."/>
            <person name="Guillou S."/>
            <person name="Cros-Aarteil S."/>
            <person name="Calhoun S."/>
            <person name="Kuo A."/>
            <person name="Mondo S."/>
            <person name="Pangilinan J."/>
            <person name="Riley R."/>
            <person name="LaButti K."/>
            <person name="Andreopoulos B."/>
            <person name="Lipzen A."/>
            <person name="Chen C."/>
            <person name="Yanf M."/>
            <person name="Daum C."/>
            <person name="Ng V."/>
            <person name="Clum A."/>
            <person name="Steindorff A."/>
            <person name="Ohm R."/>
            <person name="Martin F."/>
            <person name="Silar P."/>
            <person name="Natvig D."/>
            <person name="Lalanne C."/>
            <person name="Gautier V."/>
            <person name="Ament-velasquez S.L."/>
            <person name="Kruys A."/>
            <person name="Hutchinson M.I."/>
            <person name="Powell A.J."/>
            <person name="Barry K."/>
            <person name="Miller A.N."/>
            <person name="Grigoriev I.V."/>
            <person name="Debuchy R."/>
            <person name="Gladieux P."/>
            <person name="Thoren M.H."/>
            <person name="Johannesson H."/>
        </authorList>
    </citation>
    <scope>NUCLEOTIDE SEQUENCE</scope>
    <source>
        <strain evidence="12">CBS 232.78</strain>
    </source>
</reference>
<evidence type="ECO:0000256" key="5">
    <source>
        <dbReference type="ARBA" id="ARBA00022792"/>
    </source>
</evidence>
<evidence type="ECO:0000256" key="6">
    <source>
        <dbReference type="ARBA" id="ARBA00022946"/>
    </source>
</evidence>
<keyword evidence="6 11" id="KW-0809">Transit peptide</keyword>
<evidence type="ECO:0000256" key="2">
    <source>
        <dbReference type="ARBA" id="ARBA00004673"/>
    </source>
</evidence>
<dbReference type="Pfam" id="PF02935">
    <property type="entry name" value="COX7C"/>
    <property type="match status" value="1"/>
</dbReference>
<keyword evidence="5 11" id="KW-0999">Mitochondrion inner membrane</keyword>
<evidence type="ECO:0000313" key="12">
    <source>
        <dbReference type="EMBL" id="KAK3387498.1"/>
    </source>
</evidence>
<dbReference type="GO" id="GO:0006123">
    <property type="term" value="P:mitochondrial electron transport, cytochrome c to oxygen"/>
    <property type="evidence" value="ECO:0007669"/>
    <property type="project" value="UniProtKB-UniRule"/>
</dbReference>
<gene>
    <name evidence="12" type="ORF">B0H63DRAFT_470180</name>
</gene>
<comment type="subcellular location">
    <subcellularLocation>
        <location evidence="1 11">Mitochondrion inner membrane</location>
        <topology evidence="1 11">Single-pass membrane protein</topology>
    </subcellularLocation>
</comment>
<comment type="similarity">
    <text evidence="3 11">Belongs to the cytochrome c oxidase VIIc family.</text>
</comment>
<dbReference type="InterPro" id="IPR004202">
    <property type="entry name" value="COX7C/Cox8"/>
</dbReference>
<dbReference type="Gene3D" id="4.10.49.10">
    <property type="entry name" value="Cytochrome c oxidase subunit VIIc"/>
    <property type="match status" value="1"/>
</dbReference>
<keyword evidence="13" id="KW-1185">Reference proteome</keyword>
<reference evidence="12" key="1">
    <citation type="journal article" date="2023" name="Mol. Phylogenet. Evol.">
        <title>Genome-scale phylogeny and comparative genomics of the fungal order Sordariales.</title>
        <authorList>
            <person name="Hensen N."/>
            <person name="Bonometti L."/>
            <person name="Westerberg I."/>
            <person name="Brannstrom I.O."/>
            <person name="Guillou S."/>
            <person name="Cros-Aarteil S."/>
            <person name="Calhoun S."/>
            <person name="Haridas S."/>
            <person name="Kuo A."/>
            <person name="Mondo S."/>
            <person name="Pangilinan J."/>
            <person name="Riley R."/>
            <person name="LaButti K."/>
            <person name="Andreopoulos B."/>
            <person name="Lipzen A."/>
            <person name="Chen C."/>
            <person name="Yan M."/>
            <person name="Daum C."/>
            <person name="Ng V."/>
            <person name="Clum A."/>
            <person name="Steindorff A."/>
            <person name="Ohm R.A."/>
            <person name="Martin F."/>
            <person name="Silar P."/>
            <person name="Natvig D.O."/>
            <person name="Lalanne C."/>
            <person name="Gautier V."/>
            <person name="Ament-Velasquez S.L."/>
            <person name="Kruys A."/>
            <person name="Hutchinson M.I."/>
            <person name="Powell A.J."/>
            <person name="Barry K."/>
            <person name="Miller A.N."/>
            <person name="Grigoriev I.V."/>
            <person name="Debuchy R."/>
            <person name="Gladieux P."/>
            <person name="Hiltunen Thoren M."/>
            <person name="Johannesson H."/>
        </authorList>
    </citation>
    <scope>NUCLEOTIDE SEQUENCE</scope>
    <source>
        <strain evidence="12">CBS 232.78</strain>
    </source>
</reference>
<dbReference type="GO" id="GO:0005743">
    <property type="term" value="C:mitochondrial inner membrane"/>
    <property type="evidence" value="ECO:0007669"/>
    <property type="project" value="UniProtKB-SubCell"/>
</dbReference>
<organism evidence="12 13">
    <name type="scientific">Podospora didyma</name>
    <dbReference type="NCBI Taxonomy" id="330526"/>
    <lineage>
        <taxon>Eukaryota</taxon>
        <taxon>Fungi</taxon>
        <taxon>Dikarya</taxon>
        <taxon>Ascomycota</taxon>
        <taxon>Pezizomycotina</taxon>
        <taxon>Sordariomycetes</taxon>
        <taxon>Sordariomycetidae</taxon>
        <taxon>Sordariales</taxon>
        <taxon>Podosporaceae</taxon>
        <taxon>Podospora</taxon>
    </lineage>
</organism>
<feature type="transmembrane region" description="Helical" evidence="11">
    <location>
        <begin position="58"/>
        <end position="78"/>
    </location>
</feature>
<proteinExistence type="inferred from homology"/>
<dbReference type="SUPFAM" id="SSF81427">
    <property type="entry name" value="Mitochondrial cytochrome c oxidase subunit VIIc (aka VIIIa)"/>
    <property type="match status" value="1"/>
</dbReference>
<dbReference type="GO" id="GO:0045277">
    <property type="term" value="C:respiratory chain complex IV"/>
    <property type="evidence" value="ECO:0007669"/>
    <property type="project" value="UniProtKB-UniRule"/>
</dbReference>
<dbReference type="Proteomes" id="UP001285441">
    <property type="component" value="Unassembled WGS sequence"/>
</dbReference>
<keyword evidence="7 11" id="KW-1133">Transmembrane helix</keyword>
<sequence>MLSRAAVRAAPMPSITSLVSRRGFQTTRPRFSSPYHYPEGPRSNLPFNTKTRFFGLRYLTFCVVGFGAPFGIAVWQTYRPRS</sequence>
<evidence type="ECO:0000256" key="4">
    <source>
        <dbReference type="ARBA" id="ARBA00022692"/>
    </source>
</evidence>
<evidence type="ECO:0000256" key="10">
    <source>
        <dbReference type="ARBA" id="ARBA00071004"/>
    </source>
</evidence>
<comment type="subunit">
    <text evidence="11">Component of the cytochrome c oxidase (complex IV, CIV), a multisubunit enzyme composed of a catalytic core of 3 subunits and several supernumerary subunits. The complex exists as a monomer or a dimer and forms supercomplexes (SCs) in the inner mitochondrial membrane with ubiquinol-cytochrome c oxidoreductase (cytochrome b-c1 complex, complex III, CIII).</text>
</comment>
<protein>
    <recommendedName>
        <fullName evidence="10 11">Cytochrome c oxidase subunit 8, mitochondrial</fullName>
    </recommendedName>
    <alternativeName>
        <fullName evidence="11">Cytochrome c oxidase polypeptide VIII</fullName>
    </alternativeName>
</protein>
<evidence type="ECO:0000256" key="9">
    <source>
        <dbReference type="ARBA" id="ARBA00023136"/>
    </source>
</evidence>